<protein>
    <submittedName>
        <fullName evidence="10">Zinc finger, C2H2 type</fullName>
    </submittedName>
</protein>
<keyword evidence="2" id="KW-0479">Metal-binding</keyword>
<dbReference type="InterPro" id="IPR036236">
    <property type="entry name" value="Znf_C2H2_sf"/>
</dbReference>
<dbReference type="PANTHER" id="PTHR45718:SF7">
    <property type="entry name" value="C2H2-TYPE DOMAIN-CONTAINING PROTEIN"/>
    <property type="match status" value="1"/>
</dbReference>
<dbReference type="PROSITE" id="PS50157">
    <property type="entry name" value="ZINC_FINGER_C2H2_2"/>
    <property type="match status" value="3"/>
</dbReference>
<keyword evidence="3" id="KW-0677">Repeat</keyword>
<keyword evidence="5" id="KW-0862">Zinc</keyword>
<dbReference type="Pfam" id="PF23561">
    <property type="entry name" value="zf-C2H2_15"/>
    <property type="match status" value="2"/>
</dbReference>
<dbReference type="Proteomes" id="UP001458880">
    <property type="component" value="Unassembled WGS sequence"/>
</dbReference>
<evidence type="ECO:0000256" key="5">
    <source>
        <dbReference type="ARBA" id="ARBA00022833"/>
    </source>
</evidence>
<dbReference type="GO" id="GO:0140297">
    <property type="term" value="F:DNA-binding transcription factor binding"/>
    <property type="evidence" value="ECO:0007669"/>
    <property type="project" value="UniProtKB-ARBA"/>
</dbReference>
<feature type="domain" description="C2H2-type" evidence="9">
    <location>
        <begin position="587"/>
        <end position="616"/>
    </location>
</feature>
<evidence type="ECO:0000259" key="9">
    <source>
        <dbReference type="PROSITE" id="PS50157"/>
    </source>
</evidence>
<dbReference type="SMART" id="SM00355">
    <property type="entry name" value="ZnF_C2H2"/>
    <property type="match status" value="6"/>
</dbReference>
<dbReference type="InterPro" id="IPR043359">
    <property type="entry name" value="GLI-like"/>
</dbReference>
<evidence type="ECO:0000256" key="7">
    <source>
        <dbReference type="PROSITE-ProRule" id="PRU00042"/>
    </source>
</evidence>
<evidence type="ECO:0000256" key="6">
    <source>
        <dbReference type="ARBA" id="ARBA00023242"/>
    </source>
</evidence>
<comment type="subcellular location">
    <subcellularLocation>
        <location evidence="1">Nucleus</location>
    </subcellularLocation>
</comment>
<dbReference type="FunFam" id="3.30.160.60:FF:000048">
    <property type="entry name" value="GLI family zinc finger 3"/>
    <property type="match status" value="1"/>
</dbReference>
<dbReference type="Gene3D" id="3.30.160.60">
    <property type="entry name" value="Classic Zinc Finger"/>
    <property type="match status" value="6"/>
</dbReference>
<gene>
    <name evidence="10" type="ORF">QE152_g23585</name>
</gene>
<evidence type="ECO:0000256" key="4">
    <source>
        <dbReference type="ARBA" id="ARBA00022771"/>
    </source>
</evidence>
<evidence type="ECO:0000256" key="1">
    <source>
        <dbReference type="ARBA" id="ARBA00004123"/>
    </source>
</evidence>
<dbReference type="FunFam" id="3.30.160.60:FF:000031">
    <property type="entry name" value="GLI family zinc finger 3"/>
    <property type="match status" value="1"/>
</dbReference>
<dbReference type="PROSITE" id="PS00028">
    <property type="entry name" value="ZINC_FINGER_C2H2_1"/>
    <property type="match status" value="5"/>
</dbReference>
<dbReference type="Pfam" id="PF00096">
    <property type="entry name" value="zf-C2H2"/>
    <property type="match status" value="3"/>
</dbReference>
<feature type="region of interest" description="Disordered" evidence="8">
    <location>
        <begin position="660"/>
        <end position="722"/>
    </location>
</feature>
<organism evidence="10 11">
    <name type="scientific">Popillia japonica</name>
    <name type="common">Japanese beetle</name>
    <dbReference type="NCBI Taxonomy" id="7064"/>
    <lineage>
        <taxon>Eukaryota</taxon>
        <taxon>Metazoa</taxon>
        <taxon>Ecdysozoa</taxon>
        <taxon>Arthropoda</taxon>
        <taxon>Hexapoda</taxon>
        <taxon>Insecta</taxon>
        <taxon>Pterygota</taxon>
        <taxon>Neoptera</taxon>
        <taxon>Endopterygota</taxon>
        <taxon>Coleoptera</taxon>
        <taxon>Polyphaga</taxon>
        <taxon>Scarabaeiformia</taxon>
        <taxon>Scarabaeidae</taxon>
        <taxon>Rutelinae</taxon>
        <taxon>Popillia</taxon>
    </lineage>
</organism>
<keyword evidence="4 7" id="KW-0863">Zinc-finger</keyword>
<dbReference type="GO" id="GO:0008270">
    <property type="term" value="F:zinc ion binding"/>
    <property type="evidence" value="ECO:0007669"/>
    <property type="project" value="UniProtKB-KW"/>
</dbReference>
<comment type="caution">
    <text evidence="10">The sequence shown here is derived from an EMBL/GenBank/DDBJ whole genome shotgun (WGS) entry which is preliminary data.</text>
</comment>
<evidence type="ECO:0000256" key="8">
    <source>
        <dbReference type="SAM" id="MobiDB-lite"/>
    </source>
</evidence>
<accession>A0AAW1KEC2</accession>
<evidence type="ECO:0000256" key="2">
    <source>
        <dbReference type="ARBA" id="ARBA00022723"/>
    </source>
</evidence>
<evidence type="ECO:0000313" key="10">
    <source>
        <dbReference type="EMBL" id="KAK9717766.1"/>
    </source>
</evidence>
<feature type="domain" description="C2H2-type" evidence="9">
    <location>
        <begin position="617"/>
        <end position="646"/>
    </location>
</feature>
<feature type="domain" description="C2H2-type" evidence="9">
    <location>
        <begin position="647"/>
        <end position="676"/>
    </location>
</feature>
<keyword evidence="11" id="KW-1185">Reference proteome</keyword>
<dbReference type="FunFam" id="3.30.160.60:FF:002343">
    <property type="entry name" value="Zinc finger protein 33A"/>
    <property type="match status" value="1"/>
</dbReference>
<dbReference type="AlphaFoldDB" id="A0AAW1KEC2"/>
<proteinExistence type="predicted"/>
<keyword evidence="6" id="KW-0539">Nucleus</keyword>
<feature type="compositionally biased region" description="Polar residues" evidence="8">
    <location>
        <begin position="690"/>
        <end position="715"/>
    </location>
</feature>
<dbReference type="GO" id="GO:0005634">
    <property type="term" value="C:nucleus"/>
    <property type="evidence" value="ECO:0007669"/>
    <property type="project" value="UniProtKB-SubCell"/>
</dbReference>
<dbReference type="SUPFAM" id="SSF57667">
    <property type="entry name" value="beta-beta-alpha zinc fingers"/>
    <property type="match status" value="5"/>
</dbReference>
<dbReference type="Pfam" id="PF21816">
    <property type="entry name" value="Zap1_zf1"/>
    <property type="match status" value="1"/>
</dbReference>
<name>A0AAW1KEC2_POPJA</name>
<dbReference type="GO" id="GO:0000978">
    <property type="term" value="F:RNA polymerase II cis-regulatory region sequence-specific DNA binding"/>
    <property type="evidence" value="ECO:0007669"/>
    <property type="project" value="TreeGrafter"/>
</dbReference>
<evidence type="ECO:0000256" key="3">
    <source>
        <dbReference type="ARBA" id="ARBA00022737"/>
    </source>
</evidence>
<dbReference type="InterPro" id="IPR048420">
    <property type="entry name" value="Zap1-like_Znf1"/>
</dbReference>
<evidence type="ECO:0000313" key="11">
    <source>
        <dbReference type="Proteomes" id="UP001458880"/>
    </source>
</evidence>
<reference evidence="10 11" key="1">
    <citation type="journal article" date="2024" name="BMC Genomics">
        <title>De novo assembly and annotation of Popillia japonica's genome with initial clues to its potential as an invasive pest.</title>
        <authorList>
            <person name="Cucini C."/>
            <person name="Boschi S."/>
            <person name="Funari R."/>
            <person name="Cardaioli E."/>
            <person name="Iannotti N."/>
            <person name="Marturano G."/>
            <person name="Paoli F."/>
            <person name="Bruttini M."/>
            <person name="Carapelli A."/>
            <person name="Frati F."/>
            <person name="Nardi F."/>
        </authorList>
    </citation>
    <scope>NUCLEOTIDE SEQUENCE [LARGE SCALE GENOMIC DNA]</scope>
    <source>
        <strain evidence="10">DMR45628</strain>
    </source>
</reference>
<feature type="compositionally biased region" description="Basic and acidic residues" evidence="8">
    <location>
        <begin position="671"/>
        <end position="687"/>
    </location>
</feature>
<sequence length="778" mass="89195">MTIGHVHSTNEDAPFDNETEIYGWKKTPLRIKYRRKVNGGTGNKMFLLKKKIYITWNTLLCGDIVEIRSKMLLGDYTMTNITTVQSGDKLSAIYPDVKYSPPPVMTFTETQKELMQKFNIAFYEAQSKSPPQVVDHENILETFDERYFTNIEKYEQNDSVDTFIDFLLPRSDSIMEVTPAPLPPPITSGDHNFDYSDFCEKFEEQVNRHKDIDNADSCNNIDVQSCSAETEASIEGCCSTSRSNYAYSFYTDASIFEEDVYSRTEQVDYYVENSQDGDVANTTDSSSFYIDPPRHLESKVLDNLELSDIELSESISNASLDLDNLGDLSYDYDSTYIERKDNCVKLPPVNTISKSVDFTNMLRNIGSDCLYILEKQETNKICNAYGHLLGNKNNNINNNISAVQLADEDIYAETNHAVMNQNEALMYDDPLLSSSSLISVLPKRERKTSSRDGDLNVVVECGGGGGGRRQPQEILTVTQLQCKWENCFQMYENQTALVKHIEKSHVEQCKWENCFQMYENQTALVKHIEKSHVELKRGEEFTCFWLNCPRKTKPFNARYKLLIHMRVHSARYKLLIHMRVHSGEKPNKCPFQGCNKAFSRLENLKIHQRSHTGERPYLCQFTNCTKSFSNSSDRAKHQRTHYDTKPYACQVMGCSKKYTDPSSLRKHVKNHTYEEQVQLKKKSDDYKPPSGQNYSSAATNTRNNSAKNRYNSGISLNKGDDDDDDDKSLLNSIYTTLDHSYSNTCFHVSGNCMLSSNIKQDLKNKISEKMSKEKWLLV</sequence>
<dbReference type="PANTHER" id="PTHR45718">
    <property type="entry name" value="TRANSCRIPTIONAL ACTIVATOR CUBITUS INTERRUPTUS"/>
    <property type="match status" value="1"/>
</dbReference>
<dbReference type="InterPro" id="IPR013087">
    <property type="entry name" value="Znf_C2H2_type"/>
</dbReference>
<dbReference type="GO" id="GO:0000981">
    <property type="term" value="F:DNA-binding transcription factor activity, RNA polymerase II-specific"/>
    <property type="evidence" value="ECO:0007669"/>
    <property type="project" value="TreeGrafter"/>
</dbReference>
<dbReference type="EMBL" id="JASPKY010000236">
    <property type="protein sequence ID" value="KAK9717766.1"/>
    <property type="molecule type" value="Genomic_DNA"/>
</dbReference>
<dbReference type="InterPro" id="IPR056436">
    <property type="entry name" value="Znf-C2H2_ZIC1-5/GLI1-3-like"/>
</dbReference>